<keyword evidence="5 7" id="KW-0472">Membrane</keyword>
<sequence length="898" mass="97556">MSERSPLLVPLVPHSPECADDISDDDEFLKISRIFSRGNADSYSLAEAYRSSFSTTTARRSVSRRRGINSPTDDDDITNDDDGGRGGATVLQTSLNVAKICTGTGTLALPYASEVGGLLFNAIGLFAMGAWNYYSANCLLRCAECPPTDRRDPEEFDDDFDDDGPPTSTRRNRPPPGMTAYGRVAWRASGPVGVTALDSLMLSVFVGIVIACEVAMMSFIDGTPLTTGSRRLDLLIPNAVLIALSCAPDVGFLGRYSGIGLAALAASFAVISWQGFRQNGCDGFRRPLVESDLWPETISAASSWFGVVIDSMAEPRHINLSLRMGLLMVYVGYVVISNGIRILFSPSYVFDGDVLQAMPSAWISSHLVRLLMTLVLSVTAPLIVIPCGELVEGKLVTMLGGEDGKRKHTPTRTRVLVRVPFCLTCMVLSEFVPNGFVHLVSFIGSFCGGTTGLVLPPLFCLQLSMISPTAIPSVVPSTEGSAAAAPANNVVGNAADRAGQQPAIAAAAPVAPAASRMPSDTAFTQQRIRAWQPVLDPRYVIAAFLMIGIVFIPTGIVLRNKSNGLVSLHTIYESHLKDGPAADVTGCEIGNNPNAMYLDGGRTCKIRMKVPDDAETMQPPVMVHYELYNFYQNYRKYVTSFDINQLFGLSIYEQSDHPCEPLLKIGNITINPCGLIANTLFNDVITLESIVGPDGEVIPNAPLVESGIAWESDLVWKYRQPVGFRSEQCPSCDLCDCDEVDDETGGAMWSCREPFVDADGNCFKYFYPDDDTTLYLYETYPMVVSPLDGVTNEHFVVWMRTAALSHFRKLYGYIEVPIPPGSVLTFEIMANFAVQRNEGAKALVVGNNYAFGGKNHWLGTLFVAGGVISATLGLMFLAKEMTSPRKLGDRAYLRHKED</sequence>
<dbReference type="PANTHER" id="PTHR10926">
    <property type="entry name" value="CELL CYCLE CONTROL PROTEIN 50"/>
    <property type="match status" value="1"/>
</dbReference>
<name>A0ABD3PVU9_9STRA</name>
<feature type="transmembrane region" description="Helical" evidence="7">
    <location>
        <begin position="256"/>
        <end position="276"/>
    </location>
</feature>
<comment type="subcellular location">
    <subcellularLocation>
        <location evidence="1">Membrane</location>
        <topology evidence="1">Multi-pass membrane protein</topology>
    </subcellularLocation>
</comment>
<comment type="similarity">
    <text evidence="2">Belongs to the CDC50/LEM3 family.</text>
</comment>
<dbReference type="Pfam" id="PF01490">
    <property type="entry name" value="Aa_trans"/>
    <property type="match status" value="1"/>
</dbReference>
<organism evidence="9 10">
    <name type="scientific">Stephanodiscus triporus</name>
    <dbReference type="NCBI Taxonomy" id="2934178"/>
    <lineage>
        <taxon>Eukaryota</taxon>
        <taxon>Sar</taxon>
        <taxon>Stramenopiles</taxon>
        <taxon>Ochrophyta</taxon>
        <taxon>Bacillariophyta</taxon>
        <taxon>Coscinodiscophyceae</taxon>
        <taxon>Thalassiosirophycidae</taxon>
        <taxon>Stephanodiscales</taxon>
        <taxon>Stephanodiscaceae</taxon>
        <taxon>Stephanodiscus</taxon>
    </lineage>
</organism>
<evidence type="ECO:0000313" key="9">
    <source>
        <dbReference type="EMBL" id="KAL3791857.1"/>
    </source>
</evidence>
<dbReference type="InterPro" id="IPR013057">
    <property type="entry name" value="AA_transpt_TM"/>
</dbReference>
<evidence type="ECO:0000256" key="3">
    <source>
        <dbReference type="ARBA" id="ARBA00022692"/>
    </source>
</evidence>
<evidence type="ECO:0000256" key="2">
    <source>
        <dbReference type="ARBA" id="ARBA00009457"/>
    </source>
</evidence>
<evidence type="ECO:0000256" key="6">
    <source>
        <dbReference type="SAM" id="MobiDB-lite"/>
    </source>
</evidence>
<proteinExistence type="inferred from homology"/>
<feature type="compositionally biased region" description="Acidic residues" evidence="6">
    <location>
        <begin position="72"/>
        <end position="81"/>
    </location>
</feature>
<feature type="domain" description="Amino acid transporter transmembrane" evidence="8">
    <location>
        <begin position="87"/>
        <end position="464"/>
    </location>
</feature>
<feature type="compositionally biased region" description="Acidic residues" evidence="6">
    <location>
        <begin position="154"/>
        <end position="164"/>
    </location>
</feature>
<evidence type="ECO:0000313" key="10">
    <source>
        <dbReference type="Proteomes" id="UP001530315"/>
    </source>
</evidence>
<dbReference type="PANTHER" id="PTHR10926:SF0">
    <property type="entry name" value="CDC50, ISOFORM A"/>
    <property type="match status" value="1"/>
</dbReference>
<dbReference type="Proteomes" id="UP001530315">
    <property type="component" value="Unassembled WGS sequence"/>
</dbReference>
<dbReference type="InterPro" id="IPR005045">
    <property type="entry name" value="CDC50/LEM3_fam"/>
</dbReference>
<feature type="transmembrane region" description="Helical" evidence="7">
    <location>
        <begin position="439"/>
        <end position="461"/>
    </location>
</feature>
<feature type="transmembrane region" description="Helical" evidence="7">
    <location>
        <begin position="539"/>
        <end position="558"/>
    </location>
</feature>
<dbReference type="AlphaFoldDB" id="A0ABD3PVU9"/>
<evidence type="ECO:0000256" key="1">
    <source>
        <dbReference type="ARBA" id="ARBA00004141"/>
    </source>
</evidence>
<feature type="transmembrane region" description="Helical" evidence="7">
    <location>
        <begin position="326"/>
        <end position="350"/>
    </location>
</feature>
<evidence type="ECO:0000259" key="8">
    <source>
        <dbReference type="Pfam" id="PF01490"/>
    </source>
</evidence>
<protein>
    <recommendedName>
        <fullName evidence="8">Amino acid transporter transmembrane domain-containing protein</fullName>
    </recommendedName>
</protein>
<feature type="region of interest" description="Disordered" evidence="6">
    <location>
        <begin position="60"/>
        <end position="85"/>
    </location>
</feature>
<gene>
    <name evidence="9" type="ORF">ACHAW5_002908</name>
</gene>
<feature type="transmembrane region" description="Helical" evidence="7">
    <location>
        <begin position="415"/>
        <end position="433"/>
    </location>
</feature>
<evidence type="ECO:0000256" key="7">
    <source>
        <dbReference type="SAM" id="Phobius"/>
    </source>
</evidence>
<evidence type="ECO:0000256" key="4">
    <source>
        <dbReference type="ARBA" id="ARBA00022989"/>
    </source>
</evidence>
<feature type="transmembrane region" description="Helical" evidence="7">
    <location>
        <begin position="857"/>
        <end position="878"/>
    </location>
</feature>
<feature type="region of interest" description="Disordered" evidence="6">
    <location>
        <begin position="150"/>
        <end position="177"/>
    </location>
</feature>
<evidence type="ECO:0000256" key="5">
    <source>
        <dbReference type="ARBA" id="ARBA00023136"/>
    </source>
</evidence>
<keyword evidence="10" id="KW-1185">Reference proteome</keyword>
<feature type="transmembrane region" description="Helical" evidence="7">
    <location>
        <begin position="370"/>
        <end position="391"/>
    </location>
</feature>
<accession>A0ABD3PVU9</accession>
<comment type="caution">
    <text evidence="9">The sequence shown here is derived from an EMBL/GenBank/DDBJ whole genome shotgun (WGS) entry which is preliminary data.</text>
</comment>
<keyword evidence="4 7" id="KW-1133">Transmembrane helix</keyword>
<keyword evidence="3 7" id="KW-0812">Transmembrane</keyword>
<dbReference type="GO" id="GO:0016020">
    <property type="term" value="C:membrane"/>
    <property type="evidence" value="ECO:0007669"/>
    <property type="project" value="UniProtKB-SubCell"/>
</dbReference>
<dbReference type="Pfam" id="PF03381">
    <property type="entry name" value="CDC50"/>
    <property type="match status" value="1"/>
</dbReference>
<dbReference type="EMBL" id="JALLAZ020000575">
    <property type="protein sequence ID" value="KAL3791857.1"/>
    <property type="molecule type" value="Genomic_DNA"/>
</dbReference>
<reference evidence="9 10" key="1">
    <citation type="submission" date="2024-10" db="EMBL/GenBank/DDBJ databases">
        <title>Updated reference genomes for cyclostephanoid diatoms.</title>
        <authorList>
            <person name="Roberts W.R."/>
            <person name="Alverson A.J."/>
        </authorList>
    </citation>
    <scope>NUCLEOTIDE SEQUENCE [LARGE SCALE GENOMIC DNA]</scope>
    <source>
        <strain evidence="9 10">AJA276-08</strain>
    </source>
</reference>